<dbReference type="InterPro" id="IPR036513">
    <property type="entry name" value="STAS_dom_sf"/>
</dbReference>
<dbReference type="PROSITE" id="PS50801">
    <property type="entry name" value="STAS"/>
    <property type="match status" value="1"/>
</dbReference>
<dbReference type="PANTHER" id="PTHR33495">
    <property type="entry name" value="ANTI-SIGMA FACTOR ANTAGONIST TM_1081-RELATED-RELATED"/>
    <property type="match status" value="1"/>
</dbReference>
<protein>
    <recommendedName>
        <fullName evidence="1">STAS domain-containing protein</fullName>
    </recommendedName>
</protein>
<dbReference type="CDD" id="cd07043">
    <property type="entry name" value="STAS_anti-anti-sigma_factors"/>
    <property type="match status" value="1"/>
</dbReference>
<dbReference type="EMBL" id="AP022586">
    <property type="protein sequence ID" value="BBY18963.1"/>
    <property type="molecule type" value="Genomic_DNA"/>
</dbReference>
<evidence type="ECO:0000313" key="3">
    <source>
        <dbReference type="Proteomes" id="UP000466607"/>
    </source>
</evidence>
<accession>A0AAD1IWA1</accession>
<organism evidence="2 3">
    <name type="scientific">Mycolicibacterium litorale</name>
    <dbReference type="NCBI Taxonomy" id="758802"/>
    <lineage>
        <taxon>Bacteria</taxon>
        <taxon>Bacillati</taxon>
        <taxon>Actinomycetota</taxon>
        <taxon>Actinomycetes</taxon>
        <taxon>Mycobacteriales</taxon>
        <taxon>Mycobacteriaceae</taxon>
        <taxon>Mycolicibacterium</taxon>
    </lineage>
</organism>
<dbReference type="Gene3D" id="3.30.750.24">
    <property type="entry name" value="STAS domain"/>
    <property type="match status" value="1"/>
</dbReference>
<evidence type="ECO:0000259" key="1">
    <source>
        <dbReference type="PROSITE" id="PS50801"/>
    </source>
</evidence>
<name>A0AAD1IWA1_9MYCO</name>
<proteinExistence type="predicted"/>
<dbReference type="PANTHER" id="PTHR33495:SF13">
    <property type="entry name" value="ANTI-SIGMA-F FACTOR ANTAGONIST RSFB"/>
    <property type="match status" value="1"/>
</dbReference>
<dbReference type="Pfam" id="PF01740">
    <property type="entry name" value="STAS"/>
    <property type="match status" value="1"/>
</dbReference>
<dbReference type="AlphaFoldDB" id="A0AAD1IWA1"/>
<dbReference type="Proteomes" id="UP000466607">
    <property type="component" value="Chromosome"/>
</dbReference>
<dbReference type="GO" id="GO:0043856">
    <property type="term" value="F:anti-sigma factor antagonist activity"/>
    <property type="evidence" value="ECO:0007669"/>
    <property type="project" value="TreeGrafter"/>
</dbReference>
<feature type="domain" description="STAS" evidence="1">
    <location>
        <begin position="23"/>
        <end position="118"/>
    </location>
</feature>
<dbReference type="InterPro" id="IPR002645">
    <property type="entry name" value="STAS_dom"/>
</dbReference>
<gene>
    <name evidence="2" type="ORF">MLIT_45550</name>
</gene>
<evidence type="ECO:0000313" key="2">
    <source>
        <dbReference type="EMBL" id="BBY18963.1"/>
    </source>
</evidence>
<keyword evidence="3" id="KW-1185">Reference proteome</keyword>
<dbReference type="SUPFAM" id="SSF52091">
    <property type="entry name" value="SpoIIaa-like"/>
    <property type="match status" value="1"/>
</dbReference>
<dbReference type="RefSeq" id="WP_134057246.1">
    <property type="nucleotide sequence ID" value="NZ_AP022586.1"/>
</dbReference>
<sequence length="139" mass="14725">MTSSPVDHAVEQDDPPLTQTATVLNVRGDVDGSIVDVLRDTVRPLLGSGHRLVLDMSDVGFLGAAGIRFLLEVARDCRETGQPWAVVTGGAARRLLRAVGADRAIPAVDSIAEALRAARVADGDPHHSMPVVARDKVRC</sequence>
<reference evidence="2 3" key="1">
    <citation type="journal article" date="2019" name="Emerg. Microbes Infect.">
        <title>Comprehensive subspecies identification of 175 nontuberculous mycobacteria species based on 7547 genomic profiles.</title>
        <authorList>
            <person name="Matsumoto Y."/>
            <person name="Kinjo T."/>
            <person name="Motooka D."/>
            <person name="Nabeya D."/>
            <person name="Jung N."/>
            <person name="Uechi K."/>
            <person name="Horii T."/>
            <person name="Iida T."/>
            <person name="Fujita J."/>
            <person name="Nakamura S."/>
        </authorList>
    </citation>
    <scope>NUCLEOTIDE SEQUENCE [LARGE SCALE GENOMIC DNA]</scope>
    <source>
        <strain evidence="2 3">JCM 17423</strain>
    </source>
</reference>